<proteinExistence type="predicted"/>
<dbReference type="RefSeq" id="WP_210036702.1">
    <property type="nucleotide sequence ID" value="NZ_JAGINU010000003.1"/>
</dbReference>
<dbReference type="PANTHER" id="PTHR36303">
    <property type="entry name" value="2',3'-CYCLIC-NUCLEOTIDE 2'-PHOSPHODIESTERASE"/>
    <property type="match status" value="1"/>
</dbReference>
<evidence type="ECO:0000313" key="1">
    <source>
        <dbReference type="EMBL" id="MBP2371554.1"/>
    </source>
</evidence>
<dbReference type="PANTHER" id="PTHR36303:SF1">
    <property type="entry name" value="2',3'-CYCLIC-NUCLEOTIDE 2'-PHOSPHODIESTERASE"/>
    <property type="match status" value="1"/>
</dbReference>
<accession>A0ABS4W5R3</accession>
<reference evidence="1 2" key="1">
    <citation type="submission" date="2021-03" db="EMBL/GenBank/DDBJ databases">
        <title>Sequencing the genomes of 1000 actinobacteria strains.</title>
        <authorList>
            <person name="Klenk H.-P."/>
        </authorList>
    </citation>
    <scope>NUCLEOTIDE SEQUENCE [LARGE SCALE GENOMIC DNA]</scope>
    <source>
        <strain evidence="1 2">DSM 45256</strain>
    </source>
</reference>
<sequence>MRLLMTGHLVGERAMQELLAALPGLRAAHRLDLVVTVADNVAISGPRPRDGSGMTVAQRDALLAGGVDLILTGTHVWDSRDGVAVVDHPRVVRCANLVDDALLPGAGRVELTVGGAHLTVLQLADPSVPRLVVNSVAEAWQSALTRPATIVHLLGTPYAAIRFAHLVDGRCAAVIGSLTHIASRDLEILPRGTAFVADIGYVGPVGGVGGFEPGHFLAEYLDSEPLGLEPYRHRSGPVQLSAVLLDIAADGSVAEFGWVLSWDPAAPVVRVSPAWDGRTHPASGA</sequence>
<dbReference type="Proteomes" id="UP001519295">
    <property type="component" value="Unassembled WGS sequence"/>
</dbReference>
<evidence type="ECO:0000313" key="2">
    <source>
        <dbReference type="Proteomes" id="UP001519295"/>
    </source>
</evidence>
<dbReference type="Pfam" id="PF13277">
    <property type="entry name" value="YmdB"/>
    <property type="match status" value="1"/>
</dbReference>
<dbReference type="Gene3D" id="3.60.21.10">
    <property type="match status" value="1"/>
</dbReference>
<organism evidence="1 2">
    <name type="scientific">Pseudonocardia parietis</name>
    <dbReference type="NCBI Taxonomy" id="570936"/>
    <lineage>
        <taxon>Bacteria</taxon>
        <taxon>Bacillati</taxon>
        <taxon>Actinomycetota</taxon>
        <taxon>Actinomycetes</taxon>
        <taxon>Pseudonocardiales</taxon>
        <taxon>Pseudonocardiaceae</taxon>
        <taxon>Pseudonocardia</taxon>
    </lineage>
</organism>
<protein>
    <submittedName>
        <fullName evidence="1">Calcineurin-like phosphoesterase</fullName>
    </submittedName>
</protein>
<name>A0ABS4W5R3_9PSEU</name>
<dbReference type="InterPro" id="IPR029052">
    <property type="entry name" value="Metallo-depent_PP-like"/>
</dbReference>
<keyword evidence="2" id="KW-1185">Reference proteome</keyword>
<dbReference type="SUPFAM" id="SSF56300">
    <property type="entry name" value="Metallo-dependent phosphatases"/>
    <property type="match status" value="1"/>
</dbReference>
<comment type="caution">
    <text evidence="1">The sequence shown here is derived from an EMBL/GenBank/DDBJ whole genome shotgun (WGS) entry which is preliminary data.</text>
</comment>
<gene>
    <name evidence="1" type="ORF">JOF36_007327</name>
</gene>
<dbReference type="EMBL" id="JAGINU010000003">
    <property type="protein sequence ID" value="MBP2371554.1"/>
    <property type="molecule type" value="Genomic_DNA"/>
</dbReference>
<dbReference type="InterPro" id="IPR005235">
    <property type="entry name" value="YmdB-like"/>
</dbReference>